<protein>
    <recommendedName>
        <fullName evidence="1">DDE-1 domain-containing protein</fullName>
    </recommendedName>
</protein>
<sequence>GNQELITMIECICTDRTSLPPTYIFKGKNLQSSWIDSDPINANYAVSPSGWTDNELGVYWIEKMFDQETQDEADDARLLTLDGQTSHVSFEFGWYAREHSIDLLCLPLHSTAFLQPEDVVIFSLLAQVCTILLGMWTRLLISSIQGVYTICRLYARAQVQVFVPQLIQKAFEATGIFPFN</sequence>
<name>A0A067PUV1_9AGAM</name>
<dbReference type="Proteomes" id="UP000027265">
    <property type="component" value="Unassembled WGS sequence"/>
</dbReference>
<evidence type="ECO:0000313" key="3">
    <source>
        <dbReference type="Proteomes" id="UP000027265"/>
    </source>
</evidence>
<feature type="non-terminal residue" evidence="2">
    <location>
        <position position="180"/>
    </location>
</feature>
<evidence type="ECO:0000313" key="2">
    <source>
        <dbReference type="EMBL" id="KDQ55052.1"/>
    </source>
</evidence>
<dbReference type="OrthoDB" id="3265672at2759"/>
<feature type="non-terminal residue" evidence="2">
    <location>
        <position position="1"/>
    </location>
</feature>
<dbReference type="Pfam" id="PF03184">
    <property type="entry name" value="DDE_1"/>
    <property type="match status" value="1"/>
</dbReference>
<dbReference type="EMBL" id="KL197726">
    <property type="protein sequence ID" value="KDQ55052.1"/>
    <property type="molecule type" value="Genomic_DNA"/>
</dbReference>
<dbReference type="GO" id="GO:0003676">
    <property type="term" value="F:nucleic acid binding"/>
    <property type="evidence" value="ECO:0007669"/>
    <property type="project" value="InterPro"/>
</dbReference>
<organism evidence="2 3">
    <name type="scientific">Jaapia argillacea MUCL 33604</name>
    <dbReference type="NCBI Taxonomy" id="933084"/>
    <lineage>
        <taxon>Eukaryota</taxon>
        <taxon>Fungi</taxon>
        <taxon>Dikarya</taxon>
        <taxon>Basidiomycota</taxon>
        <taxon>Agaricomycotina</taxon>
        <taxon>Agaricomycetes</taxon>
        <taxon>Agaricomycetidae</taxon>
        <taxon>Jaapiales</taxon>
        <taxon>Jaapiaceae</taxon>
        <taxon>Jaapia</taxon>
    </lineage>
</organism>
<reference evidence="3" key="1">
    <citation type="journal article" date="2014" name="Proc. Natl. Acad. Sci. U.S.A.">
        <title>Extensive sampling of basidiomycete genomes demonstrates inadequacy of the white-rot/brown-rot paradigm for wood decay fungi.</title>
        <authorList>
            <person name="Riley R."/>
            <person name="Salamov A.A."/>
            <person name="Brown D.W."/>
            <person name="Nagy L.G."/>
            <person name="Floudas D."/>
            <person name="Held B.W."/>
            <person name="Levasseur A."/>
            <person name="Lombard V."/>
            <person name="Morin E."/>
            <person name="Otillar R."/>
            <person name="Lindquist E.A."/>
            <person name="Sun H."/>
            <person name="LaButti K.M."/>
            <person name="Schmutz J."/>
            <person name="Jabbour D."/>
            <person name="Luo H."/>
            <person name="Baker S.E."/>
            <person name="Pisabarro A.G."/>
            <person name="Walton J.D."/>
            <person name="Blanchette R.A."/>
            <person name="Henrissat B."/>
            <person name="Martin F."/>
            <person name="Cullen D."/>
            <person name="Hibbett D.S."/>
            <person name="Grigoriev I.V."/>
        </authorList>
    </citation>
    <scope>NUCLEOTIDE SEQUENCE [LARGE SCALE GENOMIC DNA]</scope>
    <source>
        <strain evidence="3">MUCL 33604</strain>
    </source>
</reference>
<dbReference type="InterPro" id="IPR004875">
    <property type="entry name" value="DDE_SF_endonuclease_dom"/>
</dbReference>
<dbReference type="HOGENOM" id="CLU_013929_2_2_1"/>
<proteinExistence type="predicted"/>
<dbReference type="AlphaFoldDB" id="A0A067PUV1"/>
<feature type="domain" description="DDE-1" evidence="1">
    <location>
        <begin position="3"/>
        <end position="125"/>
    </location>
</feature>
<keyword evidence="3" id="KW-1185">Reference proteome</keyword>
<dbReference type="InParanoid" id="A0A067PUV1"/>
<gene>
    <name evidence="2" type="ORF">JAAARDRAFT_98391</name>
</gene>
<accession>A0A067PUV1</accession>
<evidence type="ECO:0000259" key="1">
    <source>
        <dbReference type="Pfam" id="PF03184"/>
    </source>
</evidence>
<dbReference type="STRING" id="933084.A0A067PUV1"/>